<evidence type="ECO:0000259" key="5">
    <source>
        <dbReference type="Pfam" id="PF21036"/>
    </source>
</evidence>
<dbReference type="EMBL" id="CP031320">
    <property type="protein sequence ID" value="AXK36492.1"/>
    <property type="molecule type" value="Genomic_DNA"/>
</dbReference>
<dbReference type="RefSeq" id="WP_208883444.1">
    <property type="nucleotide sequence ID" value="NZ_CP031320.1"/>
</dbReference>
<evidence type="ECO:0000313" key="6">
    <source>
        <dbReference type="EMBL" id="AXK36492.1"/>
    </source>
</evidence>
<accession>A0A345XXX6</accession>
<evidence type="ECO:0000259" key="4">
    <source>
        <dbReference type="Pfam" id="PF06722"/>
    </source>
</evidence>
<dbReference type="GO" id="GO:0017000">
    <property type="term" value="P:antibiotic biosynthetic process"/>
    <property type="evidence" value="ECO:0007669"/>
    <property type="project" value="UniProtKB-ARBA"/>
</dbReference>
<dbReference type="Gene3D" id="3.40.50.2000">
    <property type="entry name" value="Glycogen Phosphorylase B"/>
    <property type="match status" value="2"/>
</dbReference>
<comment type="similarity">
    <text evidence="1">Belongs to the glycosyltransferase 28 family.</text>
</comment>
<dbReference type="InterPro" id="IPR048284">
    <property type="entry name" value="EryCIII-like_N"/>
</dbReference>
<dbReference type="CDD" id="cd03784">
    <property type="entry name" value="GT1_Gtf-like"/>
    <property type="match status" value="1"/>
</dbReference>
<feature type="domain" description="Erythromycin biosynthesis protein CIII-like N-terminal" evidence="5">
    <location>
        <begin position="22"/>
        <end position="239"/>
    </location>
</feature>
<dbReference type="PANTHER" id="PTHR48050:SF13">
    <property type="entry name" value="STEROL 3-BETA-GLUCOSYLTRANSFERASE UGT80A2"/>
    <property type="match status" value="1"/>
</dbReference>
<keyword evidence="3" id="KW-0808">Transferase</keyword>
<dbReference type="Proteomes" id="UP000254425">
    <property type="component" value="Chromosome"/>
</dbReference>
<dbReference type="KEGG" id="sarm:DVA86_31880"/>
<evidence type="ECO:0000256" key="3">
    <source>
        <dbReference type="ARBA" id="ARBA00022679"/>
    </source>
</evidence>
<dbReference type="SUPFAM" id="SSF53756">
    <property type="entry name" value="UDP-Glycosyltransferase/glycogen phosphorylase"/>
    <property type="match status" value="1"/>
</dbReference>
<feature type="domain" description="Erythromycin biosynthesis protein CIII-like C-terminal" evidence="4">
    <location>
        <begin position="258"/>
        <end position="400"/>
    </location>
</feature>
<organism evidence="6 7">
    <name type="scientific">Streptomyces armeniacus</name>
    <dbReference type="NCBI Taxonomy" id="83291"/>
    <lineage>
        <taxon>Bacteria</taxon>
        <taxon>Bacillati</taxon>
        <taxon>Actinomycetota</taxon>
        <taxon>Actinomycetes</taxon>
        <taxon>Kitasatosporales</taxon>
        <taxon>Streptomycetaceae</taxon>
        <taxon>Streptomyces</taxon>
    </lineage>
</organism>
<dbReference type="FunFam" id="3.40.50.2000:FF:000072">
    <property type="entry name" value="Glycosyl transferase"/>
    <property type="match status" value="1"/>
</dbReference>
<sequence>MKILFAPLAGITHYFFLVPLAWACRAAGHDVRVAARPPHDVITASGLNVTPVGAGYDFSAGLADAHQAIQSELGRAPTPDDLRQLPPDVLARFRETRVLPHVRAAEAMSADLVPFVRDWRPDLVVTVPIVLAGPLAAAAAGAPLVRHLWGPDISRQAGFPGLGAPVEGWPGELVRLYERHGVEPRPDHAVRNLDPCPDSMQLPGVPNRVPMRYLPYNGSGRAPDWLRELTPGRPRVCVSWSVMNKQLTGTQGYMVPAVIQALASLDVEVLATVSESDRRLLGDVPDGVRLIDPVPLNLLLPHCDAVIHHGGAGTTLTAAYYGVPQIVVPPVTDQILNADQLAATGAGFSLHADRTGTDEIKSAVAQALYEDGPREAAARLRDEIHAAPAPAALVRTLEQLVREV</sequence>
<dbReference type="PANTHER" id="PTHR48050">
    <property type="entry name" value="STEROL 3-BETA-GLUCOSYLTRANSFERASE"/>
    <property type="match status" value="1"/>
</dbReference>
<reference evidence="6 7" key="1">
    <citation type="submission" date="2018-07" db="EMBL/GenBank/DDBJ databases">
        <title>Draft genome of the type strain Streptomyces armeniacus ATCC 15676.</title>
        <authorList>
            <person name="Labana P."/>
            <person name="Gosse J.T."/>
            <person name="Boddy C.N."/>
        </authorList>
    </citation>
    <scope>NUCLEOTIDE SEQUENCE [LARGE SCALE GENOMIC DNA]</scope>
    <source>
        <strain evidence="6 7">ATCC 15676</strain>
    </source>
</reference>
<dbReference type="Pfam" id="PF21036">
    <property type="entry name" value="EryCIII-like_N"/>
    <property type="match status" value="1"/>
</dbReference>
<gene>
    <name evidence="6" type="ORF">DVA86_31880</name>
</gene>
<dbReference type="GO" id="GO:0008194">
    <property type="term" value="F:UDP-glycosyltransferase activity"/>
    <property type="evidence" value="ECO:0007669"/>
    <property type="project" value="InterPro"/>
</dbReference>
<keyword evidence="7" id="KW-1185">Reference proteome</keyword>
<evidence type="ECO:0000256" key="2">
    <source>
        <dbReference type="ARBA" id="ARBA00022676"/>
    </source>
</evidence>
<dbReference type="InterPro" id="IPR010610">
    <property type="entry name" value="EryCIII-like_C"/>
</dbReference>
<evidence type="ECO:0000313" key="7">
    <source>
        <dbReference type="Proteomes" id="UP000254425"/>
    </source>
</evidence>
<name>A0A345XXX6_9ACTN</name>
<proteinExistence type="inferred from homology"/>
<protein>
    <submittedName>
        <fullName evidence="6">DUF1205 domain-containing protein</fullName>
    </submittedName>
</protein>
<dbReference type="InterPro" id="IPR050426">
    <property type="entry name" value="Glycosyltransferase_28"/>
</dbReference>
<evidence type="ECO:0000256" key="1">
    <source>
        <dbReference type="ARBA" id="ARBA00006962"/>
    </source>
</evidence>
<dbReference type="AlphaFoldDB" id="A0A345XXX6"/>
<dbReference type="InterPro" id="IPR002213">
    <property type="entry name" value="UDP_glucos_trans"/>
</dbReference>
<dbReference type="GO" id="GO:0016758">
    <property type="term" value="F:hexosyltransferase activity"/>
    <property type="evidence" value="ECO:0007669"/>
    <property type="project" value="UniProtKB-ARBA"/>
</dbReference>
<dbReference type="Pfam" id="PF06722">
    <property type="entry name" value="EryCIII-like_C"/>
    <property type="match status" value="1"/>
</dbReference>
<keyword evidence="2" id="KW-0328">Glycosyltransferase</keyword>